<dbReference type="Pfam" id="PF19760">
    <property type="entry name" value="DUF6247"/>
    <property type="match status" value="1"/>
</dbReference>
<organism evidence="1 2">
    <name type="scientific">Herbihabitans rhizosphaerae</name>
    <dbReference type="NCBI Taxonomy" id="1872711"/>
    <lineage>
        <taxon>Bacteria</taxon>
        <taxon>Bacillati</taxon>
        <taxon>Actinomycetota</taxon>
        <taxon>Actinomycetes</taxon>
        <taxon>Pseudonocardiales</taxon>
        <taxon>Pseudonocardiaceae</taxon>
        <taxon>Herbihabitans</taxon>
    </lineage>
</organism>
<dbReference type="AlphaFoldDB" id="A0A4Q7KN28"/>
<dbReference type="InterPro" id="IPR046214">
    <property type="entry name" value="DUF6247"/>
</dbReference>
<proteinExistence type="predicted"/>
<accession>A0A4Q7KN28</accession>
<comment type="caution">
    <text evidence="1">The sequence shown here is derived from an EMBL/GenBank/DDBJ whole genome shotgun (WGS) entry which is preliminary data.</text>
</comment>
<dbReference type="OrthoDB" id="3697826at2"/>
<name>A0A4Q7KN28_9PSEU</name>
<reference evidence="1 2" key="1">
    <citation type="submission" date="2019-02" db="EMBL/GenBank/DDBJ databases">
        <title>Genomic Encyclopedia of Type Strains, Phase IV (KMG-IV): sequencing the most valuable type-strain genomes for metagenomic binning, comparative biology and taxonomic classification.</title>
        <authorList>
            <person name="Goeker M."/>
        </authorList>
    </citation>
    <scope>NUCLEOTIDE SEQUENCE [LARGE SCALE GENOMIC DNA]</scope>
    <source>
        <strain evidence="1 2">DSM 101727</strain>
    </source>
</reference>
<dbReference type="RefSeq" id="WP_130345178.1">
    <property type="nucleotide sequence ID" value="NZ_SGWQ01000005.1"/>
</dbReference>
<keyword evidence="2" id="KW-1185">Reference proteome</keyword>
<dbReference type="Proteomes" id="UP000294257">
    <property type="component" value="Unassembled WGS sequence"/>
</dbReference>
<gene>
    <name evidence="1" type="ORF">EV193_105284</name>
</gene>
<dbReference type="EMBL" id="SGWQ01000005">
    <property type="protein sequence ID" value="RZS37726.1"/>
    <property type="molecule type" value="Genomic_DNA"/>
</dbReference>
<protein>
    <submittedName>
        <fullName evidence="1">Uncharacterized protein</fullName>
    </submittedName>
</protein>
<evidence type="ECO:0000313" key="1">
    <source>
        <dbReference type="EMBL" id="RZS37726.1"/>
    </source>
</evidence>
<evidence type="ECO:0000313" key="2">
    <source>
        <dbReference type="Proteomes" id="UP000294257"/>
    </source>
</evidence>
<sequence length="112" mass="12361">MAFPAAVHHGAAPTPPDADPLAIRACLTPDVVAEFDREWEIVLERAKQDKDLRPVHELLGKWRHLAYAELVEPGSYFRTLAVAAHIQATGQPRTGSVSGDDVRAMIDRRLGR</sequence>